<dbReference type="Proteomes" id="UP000688137">
    <property type="component" value="Unassembled WGS sequence"/>
</dbReference>
<accession>A0A8S1P122</accession>
<comment type="caution">
    <text evidence="1">The sequence shown here is derived from an EMBL/GenBank/DDBJ whole genome shotgun (WGS) entry which is preliminary data.</text>
</comment>
<proteinExistence type="predicted"/>
<evidence type="ECO:0000313" key="2">
    <source>
        <dbReference type="Proteomes" id="UP000688137"/>
    </source>
</evidence>
<name>A0A8S1P122_PARPR</name>
<evidence type="ECO:0000313" key="1">
    <source>
        <dbReference type="EMBL" id="CAD8097251.1"/>
    </source>
</evidence>
<reference evidence="1" key="1">
    <citation type="submission" date="2021-01" db="EMBL/GenBank/DDBJ databases">
        <authorList>
            <consortium name="Genoscope - CEA"/>
            <person name="William W."/>
        </authorList>
    </citation>
    <scope>NUCLEOTIDE SEQUENCE</scope>
</reference>
<dbReference type="AlphaFoldDB" id="A0A8S1P122"/>
<gene>
    <name evidence="1" type="ORF">PPRIM_AZ9-3.1.T1030138</name>
</gene>
<protein>
    <submittedName>
        <fullName evidence="1">Uncharacterized protein</fullName>
    </submittedName>
</protein>
<sequence>MIIKIIEYLIGKKRKIKLALHKIQQETQFYKIQVYFIRELDMKQKKQKEYLLIMISIRDILEIIVNSIIIVIQNGSSILAPVNFDLAYCKEEIINIDFDFDTQISNSQTYQENKNYDKFDLEQWLFYQDQERIGLELAIGGMDMILAIHMFQEKQKTNIEEFFEILLRDQMRIGYLEGMQLKVNSSLFYQRMDQIQVIIKEALTMTQDIIS</sequence>
<dbReference type="EMBL" id="CAJJDM010000106">
    <property type="protein sequence ID" value="CAD8097251.1"/>
    <property type="molecule type" value="Genomic_DNA"/>
</dbReference>
<organism evidence="1 2">
    <name type="scientific">Paramecium primaurelia</name>
    <dbReference type="NCBI Taxonomy" id="5886"/>
    <lineage>
        <taxon>Eukaryota</taxon>
        <taxon>Sar</taxon>
        <taxon>Alveolata</taxon>
        <taxon>Ciliophora</taxon>
        <taxon>Intramacronucleata</taxon>
        <taxon>Oligohymenophorea</taxon>
        <taxon>Peniculida</taxon>
        <taxon>Parameciidae</taxon>
        <taxon>Paramecium</taxon>
    </lineage>
</organism>
<keyword evidence="2" id="KW-1185">Reference proteome</keyword>